<dbReference type="Gene3D" id="1.10.10.10">
    <property type="entry name" value="Winged helix-like DNA-binding domain superfamily/Winged helix DNA-binding domain"/>
    <property type="match status" value="1"/>
</dbReference>
<evidence type="ECO:0000259" key="4">
    <source>
        <dbReference type="PROSITE" id="PS50043"/>
    </source>
</evidence>
<dbReference type="GO" id="GO:0006355">
    <property type="term" value="P:regulation of DNA-templated transcription"/>
    <property type="evidence" value="ECO:0007669"/>
    <property type="project" value="InterPro"/>
</dbReference>
<name>A0A326TWR8_THEHA</name>
<sequence>MQYVGSPVQFSDSRRRALPVPVFHLFVRLCNLFSLESLDVSLRAVEVSEAKTSSSSISITIRIQLCGWLESKVLVQKMKDAFQEYNRKLAAVGLPSLQLFAGSSPSCVEQQGAQRTHLLASNSLMGISLSFLPQERRLLQITLQQHASNMKALMGMVQDILEIFFTGYPGENEWRRGEDFSVEDAPLLTERELEILAYVSQGFSNREIAQKCCIAEGTVKRHMNNIYSKLQVKSRTQAVACAQSLKLLA</sequence>
<evidence type="ECO:0000313" key="6">
    <source>
        <dbReference type="Proteomes" id="UP000248806"/>
    </source>
</evidence>
<organism evidence="5 6">
    <name type="scientific">Thermosporothrix hazakensis</name>
    <dbReference type="NCBI Taxonomy" id="644383"/>
    <lineage>
        <taxon>Bacteria</taxon>
        <taxon>Bacillati</taxon>
        <taxon>Chloroflexota</taxon>
        <taxon>Ktedonobacteria</taxon>
        <taxon>Ktedonobacterales</taxon>
        <taxon>Thermosporotrichaceae</taxon>
        <taxon>Thermosporothrix</taxon>
    </lineage>
</organism>
<dbReference type="PROSITE" id="PS00622">
    <property type="entry name" value="HTH_LUXR_1"/>
    <property type="match status" value="1"/>
</dbReference>
<feature type="domain" description="HTH luxR-type" evidence="4">
    <location>
        <begin position="181"/>
        <end position="246"/>
    </location>
</feature>
<dbReference type="GO" id="GO:0003677">
    <property type="term" value="F:DNA binding"/>
    <property type="evidence" value="ECO:0007669"/>
    <property type="project" value="UniProtKB-KW"/>
</dbReference>
<keyword evidence="2" id="KW-0238">DNA-binding</keyword>
<dbReference type="PANTHER" id="PTHR44688">
    <property type="entry name" value="DNA-BINDING TRANSCRIPTIONAL ACTIVATOR DEVR_DOSR"/>
    <property type="match status" value="1"/>
</dbReference>
<keyword evidence="1" id="KW-0805">Transcription regulation</keyword>
<dbReference type="PANTHER" id="PTHR44688:SF16">
    <property type="entry name" value="DNA-BINDING TRANSCRIPTIONAL ACTIVATOR DEVR_DOSR"/>
    <property type="match status" value="1"/>
</dbReference>
<evidence type="ECO:0000256" key="1">
    <source>
        <dbReference type="ARBA" id="ARBA00023015"/>
    </source>
</evidence>
<accession>A0A326TWR8</accession>
<keyword evidence="6" id="KW-1185">Reference proteome</keyword>
<evidence type="ECO:0000256" key="3">
    <source>
        <dbReference type="ARBA" id="ARBA00023163"/>
    </source>
</evidence>
<protein>
    <submittedName>
        <fullName evidence="5">Regulatory LuxR family protein</fullName>
    </submittedName>
</protein>
<dbReference type="AlphaFoldDB" id="A0A326TWR8"/>
<dbReference type="InterPro" id="IPR036388">
    <property type="entry name" value="WH-like_DNA-bd_sf"/>
</dbReference>
<dbReference type="PRINTS" id="PR00038">
    <property type="entry name" value="HTHLUXR"/>
</dbReference>
<dbReference type="CDD" id="cd06170">
    <property type="entry name" value="LuxR_C_like"/>
    <property type="match status" value="1"/>
</dbReference>
<evidence type="ECO:0000313" key="5">
    <source>
        <dbReference type="EMBL" id="PZW20783.1"/>
    </source>
</evidence>
<dbReference type="SMART" id="SM00421">
    <property type="entry name" value="HTH_LUXR"/>
    <property type="match status" value="1"/>
</dbReference>
<dbReference type="EMBL" id="QKUF01000040">
    <property type="protein sequence ID" value="PZW20783.1"/>
    <property type="molecule type" value="Genomic_DNA"/>
</dbReference>
<gene>
    <name evidence="5" type="ORF">EI42_05858</name>
</gene>
<keyword evidence="3" id="KW-0804">Transcription</keyword>
<comment type="caution">
    <text evidence="5">The sequence shown here is derived from an EMBL/GenBank/DDBJ whole genome shotgun (WGS) entry which is preliminary data.</text>
</comment>
<dbReference type="InterPro" id="IPR016032">
    <property type="entry name" value="Sig_transdc_resp-reg_C-effctor"/>
</dbReference>
<proteinExistence type="predicted"/>
<reference evidence="5 6" key="1">
    <citation type="submission" date="2018-06" db="EMBL/GenBank/DDBJ databases">
        <title>Genomic Encyclopedia of Archaeal and Bacterial Type Strains, Phase II (KMG-II): from individual species to whole genera.</title>
        <authorList>
            <person name="Goeker M."/>
        </authorList>
    </citation>
    <scope>NUCLEOTIDE SEQUENCE [LARGE SCALE GENOMIC DNA]</scope>
    <source>
        <strain evidence="5 6">ATCC BAA-1881</strain>
    </source>
</reference>
<dbReference type="Pfam" id="PF00196">
    <property type="entry name" value="GerE"/>
    <property type="match status" value="1"/>
</dbReference>
<dbReference type="InterPro" id="IPR000792">
    <property type="entry name" value="Tscrpt_reg_LuxR_C"/>
</dbReference>
<dbReference type="PROSITE" id="PS50043">
    <property type="entry name" value="HTH_LUXR_2"/>
    <property type="match status" value="1"/>
</dbReference>
<dbReference type="RefSeq" id="WP_281279013.1">
    <property type="nucleotide sequence ID" value="NZ_BIFX01000002.1"/>
</dbReference>
<evidence type="ECO:0000256" key="2">
    <source>
        <dbReference type="ARBA" id="ARBA00023125"/>
    </source>
</evidence>
<dbReference type="SUPFAM" id="SSF46894">
    <property type="entry name" value="C-terminal effector domain of the bipartite response regulators"/>
    <property type="match status" value="1"/>
</dbReference>
<dbReference type="Proteomes" id="UP000248806">
    <property type="component" value="Unassembled WGS sequence"/>
</dbReference>